<dbReference type="GeneID" id="81404868"/>
<name>A0A9W9L3Z5_9EURO</name>
<comment type="caution">
    <text evidence="12">The sequence shown here is derived from an EMBL/GenBank/DDBJ whole genome shotgun (WGS) entry which is preliminary data.</text>
</comment>
<evidence type="ECO:0000256" key="1">
    <source>
        <dbReference type="ARBA" id="ARBA00004286"/>
    </source>
</evidence>
<evidence type="ECO:0000256" key="2">
    <source>
        <dbReference type="ARBA" id="ARBA00022454"/>
    </source>
</evidence>
<dbReference type="PROSITE" id="PS50868">
    <property type="entry name" value="POST_SET"/>
    <property type="match status" value="1"/>
</dbReference>
<dbReference type="SUPFAM" id="SSF82199">
    <property type="entry name" value="SET domain"/>
    <property type="match status" value="1"/>
</dbReference>
<evidence type="ECO:0000259" key="10">
    <source>
        <dbReference type="PROSITE" id="PS50867"/>
    </source>
</evidence>
<feature type="region of interest" description="Disordered" evidence="8">
    <location>
        <begin position="1"/>
        <end position="126"/>
    </location>
</feature>
<feature type="domain" description="Post-SET" evidence="11">
    <location>
        <begin position="509"/>
        <end position="525"/>
    </location>
</feature>
<dbReference type="PROSITE" id="PS50867">
    <property type="entry name" value="PRE_SET"/>
    <property type="match status" value="1"/>
</dbReference>
<feature type="domain" description="Pre-SET" evidence="10">
    <location>
        <begin position="283"/>
        <end position="360"/>
    </location>
</feature>
<proteinExistence type="predicted"/>
<keyword evidence="5" id="KW-0949">S-adenosyl-L-methionine</keyword>
<keyword evidence="3" id="KW-0489">Methyltransferase</keyword>
<keyword evidence="6" id="KW-0479">Metal-binding</keyword>
<dbReference type="AlphaFoldDB" id="A0A9W9L3Z5"/>
<dbReference type="GO" id="GO:0042054">
    <property type="term" value="F:histone methyltransferase activity"/>
    <property type="evidence" value="ECO:0007669"/>
    <property type="project" value="InterPro"/>
</dbReference>
<dbReference type="PANTHER" id="PTHR46223:SF3">
    <property type="entry name" value="HISTONE-LYSINE N-METHYLTRANSFERASE SET-23"/>
    <property type="match status" value="1"/>
</dbReference>
<dbReference type="InterPro" id="IPR050973">
    <property type="entry name" value="H3K9_Histone-Lys_N-MTase"/>
</dbReference>
<dbReference type="GO" id="GO:0005634">
    <property type="term" value="C:nucleus"/>
    <property type="evidence" value="ECO:0007669"/>
    <property type="project" value="InterPro"/>
</dbReference>
<dbReference type="GO" id="GO:0032259">
    <property type="term" value="P:methylation"/>
    <property type="evidence" value="ECO:0007669"/>
    <property type="project" value="UniProtKB-KW"/>
</dbReference>
<dbReference type="Pfam" id="PF05033">
    <property type="entry name" value="Pre-SET"/>
    <property type="match status" value="1"/>
</dbReference>
<dbReference type="InterPro" id="IPR003616">
    <property type="entry name" value="Post-SET_dom"/>
</dbReference>
<dbReference type="InterPro" id="IPR001214">
    <property type="entry name" value="SET_dom"/>
</dbReference>
<evidence type="ECO:0000256" key="5">
    <source>
        <dbReference type="ARBA" id="ARBA00022691"/>
    </source>
</evidence>
<feature type="compositionally biased region" description="Basic residues" evidence="8">
    <location>
        <begin position="100"/>
        <end position="109"/>
    </location>
</feature>
<keyword evidence="13" id="KW-1185">Reference proteome</keyword>
<protein>
    <submittedName>
        <fullName evidence="12">Uncharacterized protein</fullName>
    </submittedName>
</protein>
<dbReference type="RefSeq" id="XP_056522648.1">
    <property type="nucleotide sequence ID" value="XM_056665698.1"/>
</dbReference>
<reference evidence="12" key="1">
    <citation type="submission" date="2022-11" db="EMBL/GenBank/DDBJ databases">
        <authorList>
            <person name="Petersen C."/>
        </authorList>
    </citation>
    <scope>NUCLEOTIDE SEQUENCE</scope>
    <source>
        <strain evidence="12">IBT 22155</strain>
    </source>
</reference>
<reference evidence="12" key="2">
    <citation type="journal article" date="2023" name="IMA Fungus">
        <title>Comparative genomic study of the Penicillium genus elucidates a diverse pangenome and 15 lateral gene transfer events.</title>
        <authorList>
            <person name="Petersen C."/>
            <person name="Sorensen T."/>
            <person name="Nielsen M.R."/>
            <person name="Sondergaard T.E."/>
            <person name="Sorensen J.L."/>
            <person name="Fitzpatrick D.A."/>
            <person name="Frisvad J.C."/>
            <person name="Nielsen K.L."/>
        </authorList>
    </citation>
    <scope>NUCLEOTIDE SEQUENCE</scope>
    <source>
        <strain evidence="12">IBT 22155</strain>
    </source>
</reference>
<dbReference type="PROSITE" id="PS50280">
    <property type="entry name" value="SET"/>
    <property type="match status" value="1"/>
</dbReference>
<dbReference type="InterPro" id="IPR046341">
    <property type="entry name" value="SET_dom_sf"/>
</dbReference>
<organism evidence="12 13">
    <name type="scientific">Penicillium bovifimosum</name>
    <dbReference type="NCBI Taxonomy" id="126998"/>
    <lineage>
        <taxon>Eukaryota</taxon>
        <taxon>Fungi</taxon>
        <taxon>Dikarya</taxon>
        <taxon>Ascomycota</taxon>
        <taxon>Pezizomycotina</taxon>
        <taxon>Eurotiomycetes</taxon>
        <taxon>Eurotiomycetidae</taxon>
        <taxon>Eurotiales</taxon>
        <taxon>Aspergillaceae</taxon>
        <taxon>Penicillium</taxon>
    </lineage>
</organism>
<dbReference type="PANTHER" id="PTHR46223">
    <property type="entry name" value="HISTONE-LYSINE N-METHYLTRANSFERASE SUV39H"/>
    <property type="match status" value="1"/>
</dbReference>
<dbReference type="GO" id="GO:0008270">
    <property type="term" value="F:zinc ion binding"/>
    <property type="evidence" value="ECO:0007669"/>
    <property type="project" value="InterPro"/>
</dbReference>
<comment type="subcellular location">
    <subcellularLocation>
        <location evidence="1">Chromosome</location>
    </subcellularLocation>
</comment>
<evidence type="ECO:0000313" key="13">
    <source>
        <dbReference type="Proteomes" id="UP001149079"/>
    </source>
</evidence>
<evidence type="ECO:0000256" key="7">
    <source>
        <dbReference type="ARBA" id="ARBA00022833"/>
    </source>
</evidence>
<evidence type="ECO:0000256" key="6">
    <source>
        <dbReference type="ARBA" id="ARBA00022723"/>
    </source>
</evidence>
<dbReference type="SMART" id="SM00317">
    <property type="entry name" value="SET"/>
    <property type="match status" value="1"/>
</dbReference>
<evidence type="ECO:0000256" key="8">
    <source>
        <dbReference type="SAM" id="MobiDB-lite"/>
    </source>
</evidence>
<accession>A0A9W9L3Z5</accession>
<evidence type="ECO:0000256" key="4">
    <source>
        <dbReference type="ARBA" id="ARBA00022679"/>
    </source>
</evidence>
<keyword evidence="4" id="KW-0808">Transferase</keyword>
<dbReference type="Pfam" id="PF00856">
    <property type="entry name" value="SET"/>
    <property type="match status" value="1"/>
</dbReference>
<dbReference type="Proteomes" id="UP001149079">
    <property type="component" value="Unassembled WGS sequence"/>
</dbReference>
<dbReference type="InterPro" id="IPR007728">
    <property type="entry name" value="Pre-SET_dom"/>
</dbReference>
<dbReference type="Gene3D" id="2.170.270.10">
    <property type="entry name" value="SET domain"/>
    <property type="match status" value="1"/>
</dbReference>
<evidence type="ECO:0000313" key="12">
    <source>
        <dbReference type="EMBL" id="KAJ5135676.1"/>
    </source>
</evidence>
<evidence type="ECO:0000259" key="11">
    <source>
        <dbReference type="PROSITE" id="PS50868"/>
    </source>
</evidence>
<evidence type="ECO:0000256" key="3">
    <source>
        <dbReference type="ARBA" id="ARBA00022603"/>
    </source>
</evidence>
<dbReference type="GO" id="GO:0005694">
    <property type="term" value="C:chromosome"/>
    <property type="evidence" value="ECO:0007669"/>
    <property type="project" value="UniProtKB-SubCell"/>
</dbReference>
<dbReference type="EMBL" id="JAPQKL010000004">
    <property type="protein sequence ID" value="KAJ5135676.1"/>
    <property type="molecule type" value="Genomic_DNA"/>
</dbReference>
<dbReference type="OrthoDB" id="308383at2759"/>
<evidence type="ECO:0000259" key="9">
    <source>
        <dbReference type="PROSITE" id="PS50280"/>
    </source>
</evidence>
<feature type="domain" description="SET" evidence="9">
    <location>
        <begin position="363"/>
        <end position="495"/>
    </location>
</feature>
<keyword evidence="7" id="KW-0862">Zinc</keyword>
<gene>
    <name evidence="12" type="ORF">N7515_004954</name>
</gene>
<sequence length="536" mass="60366">MAGRVPLSSGANQRRVFIDLTDDHEPTDYSSKQLTQGKLPFVTTIAYRSPTVPQKRNSLDVSDDLSDASSDAPRKFPRRRGQLPHLSDDLSDTSSDAPRKFARRRRQLPHAHPEPSTPTPPPNVKVSQEVSVVIPSPTSRQRRDIALAKRKTDINGMDDEIFPTTKEDEIIAKATYPTARDRIDRRSVLLPFSPPSDHYLTPKLKSLLTELKRTIVADVKRDHLTKLSRTLNKKLRRIAGPPVIADVDCPKLLARLADNFEFVNSYQYRAGVEPVPDESEFNIGCACNGKKNGCDPSVCDCLNKEEDSEDRIVPYQISESNPKLIVATKDFLRRKAIIYECNSRCGCRGTRCWNHVVQKGRTVKLEIFDTGARGFGLRSPDFLHRGQFIDLYLGEVITKAEAEERENLTDGAHTESYLFSLDWNIKDDEDEDRNMKVVDGRKFGSATRFMNHSCNPNCKIVPVSTTNHADEYLYNLAFFANQDIAPGTELTFDYNQGEENTTPARVDPDAVPCLCGEDNCRGQLWPNKRKSQGSKP</sequence>
<keyword evidence="2" id="KW-0158">Chromosome</keyword>